<evidence type="ECO:0000256" key="1">
    <source>
        <dbReference type="ARBA" id="ARBA00022481"/>
    </source>
</evidence>
<keyword evidence="2" id="KW-0472">Membrane</keyword>
<gene>
    <name evidence="3" type="ORF">FJY75_01050</name>
</gene>
<dbReference type="GO" id="GO:0015628">
    <property type="term" value="P:protein secretion by the type II secretion system"/>
    <property type="evidence" value="ECO:0007669"/>
    <property type="project" value="InterPro"/>
</dbReference>
<dbReference type="Pfam" id="PF07963">
    <property type="entry name" value="N_methyl"/>
    <property type="match status" value="1"/>
</dbReference>
<dbReference type="Gene3D" id="3.30.700.10">
    <property type="entry name" value="Glycoprotein, Type 4 Pilin"/>
    <property type="match status" value="1"/>
</dbReference>
<keyword evidence="1" id="KW-0488">Methylation</keyword>
<dbReference type="Proteomes" id="UP000748308">
    <property type="component" value="Unassembled WGS sequence"/>
</dbReference>
<accession>A0A937X678</accession>
<evidence type="ECO:0000313" key="3">
    <source>
        <dbReference type="EMBL" id="MBM3316416.1"/>
    </source>
</evidence>
<organism evidence="3 4">
    <name type="scientific">Eiseniibacteriota bacterium</name>
    <dbReference type="NCBI Taxonomy" id="2212470"/>
    <lineage>
        <taxon>Bacteria</taxon>
        <taxon>Candidatus Eiseniibacteriota</taxon>
    </lineage>
</organism>
<proteinExistence type="predicted"/>
<protein>
    <submittedName>
        <fullName evidence="3">Type II secretion system protein</fullName>
    </submittedName>
</protein>
<evidence type="ECO:0000313" key="4">
    <source>
        <dbReference type="Proteomes" id="UP000748308"/>
    </source>
</evidence>
<dbReference type="InterPro" id="IPR012902">
    <property type="entry name" value="N_methyl_site"/>
</dbReference>
<dbReference type="InterPro" id="IPR045584">
    <property type="entry name" value="Pilin-like"/>
</dbReference>
<dbReference type="PANTHER" id="PTHR30093">
    <property type="entry name" value="GENERAL SECRETION PATHWAY PROTEIN G"/>
    <property type="match status" value="1"/>
</dbReference>
<reference evidence="3" key="1">
    <citation type="submission" date="2019-03" db="EMBL/GenBank/DDBJ databases">
        <title>Lake Tanganyika Metagenome-Assembled Genomes (MAGs).</title>
        <authorList>
            <person name="Tran P."/>
        </authorList>
    </citation>
    <scope>NUCLEOTIDE SEQUENCE</scope>
    <source>
        <strain evidence="3">M_DeepCast_400m_m2_100</strain>
    </source>
</reference>
<dbReference type="AlphaFoldDB" id="A0A937X678"/>
<dbReference type="EMBL" id="VGIY01000011">
    <property type="protein sequence ID" value="MBM3316416.1"/>
    <property type="molecule type" value="Genomic_DNA"/>
</dbReference>
<comment type="caution">
    <text evidence="3">The sequence shown here is derived from an EMBL/GenBank/DDBJ whole genome shotgun (WGS) entry which is preliminary data.</text>
</comment>
<dbReference type="PRINTS" id="PR00813">
    <property type="entry name" value="BCTERIALGSPG"/>
</dbReference>
<sequence>MKGLMGNRSGFTLVELLIVVIILGVLAAVAIPQFTSNTEDAKIAALDTSLAEMRNAVELYYHQHNAVYPGAKKHTDGSNVASATEAAAAFVAQMTLYSAADGTTSNTKTTTHKYGPYLKKGLPANPFTSGQSDLLCDIATADISVAASSGTEAWKFYVKTGRLIANDGGHDTH</sequence>
<dbReference type="InterPro" id="IPR000983">
    <property type="entry name" value="Bac_GSPG_pilin"/>
</dbReference>
<dbReference type="NCBIfam" id="TIGR02532">
    <property type="entry name" value="IV_pilin_GFxxxE"/>
    <property type="match status" value="1"/>
</dbReference>
<evidence type="ECO:0000256" key="2">
    <source>
        <dbReference type="SAM" id="Phobius"/>
    </source>
</evidence>
<feature type="transmembrane region" description="Helical" evidence="2">
    <location>
        <begin position="12"/>
        <end position="31"/>
    </location>
</feature>
<keyword evidence="2" id="KW-1133">Transmembrane helix</keyword>
<dbReference type="GO" id="GO:0015627">
    <property type="term" value="C:type II protein secretion system complex"/>
    <property type="evidence" value="ECO:0007669"/>
    <property type="project" value="InterPro"/>
</dbReference>
<dbReference type="PROSITE" id="PS00409">
    <property type="entry name" value="PROKAR_NTER_METHYL"/>
    <property type="match status" value="1"/>
</dbReference>
<dbReference type="SUPFAM" id="SSF54523">
    <property type="entry name" value="Pili subunits"/>
    <property type="match status" value="1"/>
</dbReference>
<dbReference type="PANTHER" id="PTHR30093:SF34">
    <property type="entry name" value="PREPILIN PEPTIDASE-DEPENDENT PROTEIN D"/>
    <property type="match status" value="1"/>
</dbReference>
<name>A0A937X678_UNCEI</name>
<keyword evidence="2" id="KW-0812">Transmembrane</keyword>